<dbReference type="InterPro" id="IPR056640">
    <property type="entry name" value="DUF7738"/>
</dbReference>
<evidence type="ECO:0000313" key="2">
    <source>
        <dbReference type="EMBL" id="UXP30688.1"/>
    </source>
</evidence>
<dbReference type="RefSeq" id="WP_262308134.1">
    <property type="nucleotide sequence ID" value="NZ_CP106679.1"/>
</dbReference>
<evidence type="ECO:0000313" key="3">
    <source>
        <dbReference type="Proteomes" id="UP001065174"/>
    </source>
</evidence>
<accession>A0ABY6CMV9</accession>
<evidence type="ECO:0000259" key="1">
    <source>
        <dbReference type="Pfam" id="PF24880"/>
    </source>
</evidence>
<proteinExistence type="predicted"/>
<dbReference type="Pfam" id="PF24880">
    <property type="entry name" value="DUF7738"/>
    <property type="match status" value="1"/>
</dbReference>
<dbReference type="Proteomes" id="UP001065174">
    <property type="component" value="Chromosome"/>
</dbReference>
<name>A0ABY6CMV9_9BACT</name>
<reference evidence="2" key="1">
    <citation type="submission" date="2022-09" db="EMBL/GenBank/DDBJ databases">
        <title>Comparative genomics and taxonomic characterization of three novel marine species of genus Reichenbachiella exhibiting antioxidant and polysaccharide degradation activities.</title>
        <authorList>
            <person name="Muhammad N."/>
            <person name="Lee Y.-J."/>
            <person name="Ko J."/>
            <person name="Kim S.-G."/>
        </authorList>
    </citation>
    <scope>NUCLEOTIDE SEQUENCE</scope>
    <source>
        <strain evidence="2">BKB1-1</strain>
    </source>
</reference>
<sequence>MKTVKIRLLGLIILIALTSNFVMGQSDTKIRYTESAELFINDTPLYGKTKVKKLIANIGEPSKKVDYPSGEISYFYEEIGVVFFTKDGTVKGLGINFNWDGDEKFPEKTYTGTLNLGDSEIEKDTKSESIAAIKSIEFICPIPMMCASKDREAQINCTAAFKDEKLTQVVFIIK</sequence>
<dbReference type="EMBL" id="CP106679">
    <property type="protein sequence ID" value="UXP30688.1"/>
    <property type="molecule type" value="Genomic_DNA"/>
</dbReference>
<feature type="domain" description="DUF7738" evidence="1">
    <location>
        <begin position="33"/>
        <end position="130"/>
    </location>
</feature>
<keyword evidence="3" id="KW-1185">Reference proteome</keyword>
<organism evidence="2 3">
    <name type="scientific">Reichenbachiella agarivorans</name>
    <dbReference type="NCBI Taxonomy" id="2979464"/>
    <lineage>
        <taxon>Bacteria</taxon>
        <taxon>Pseudomonadati</taxon>
        <taxon>Bacteroidota</taxon>
        <taxon>Cytophagia</taxon>
        <taxon>Cytophagales</taxon>
        <taxon>Reichenbachiellaceae</taxon>
        <taxon>Reichenbachiella</taxon>
    </lineage>
</organism>
<protein>
    <recommendedName>
        <fullName evidence="1">DUF7738 domain-containing protein</fullName>
    </recommendedName>
</protein>
<gene>
    <name evidence="2" type="ORF">N6H18_10010</name>
</gene>